<comment type="catalytic activity">
    <reaction evidence="10">
        <text>O-phospho-L-homoserine + H2O = L-threonine + phosphate</text>
        <dbReference type="Rhea" id="RHEA:10840"/>
        <dbReference type="ChEBI" id="CHEBI:15377"/>
        <dbReference type="ChEBI" id="CHEBI:43474"/>
        <dbReference type="ChEBI" id="CHEBI:57590"/>
        <dbReference type="ChEBI" id="CHEBI:57926"/>
        <dbReference type="EC" id="4.2.3.1"/>
    </reaction>
</comment>
<dbReference type="GO" id="GO:0030170">
    <property type="term" value="F:pyridoxal phosphate binding"/>
    <property type="evidence" value="ECO:0007669"/>
    <property type="project" value="InterPro"/>
</dbReference>
<dbReference type="InterPro" id="IPR050147">
    <property type="entry name" value="Ser/Thr_Dehydratase"/>
</dbReference>
<dbReference type="SUPFAM" id="SSF53686">
    <property type="entry name" value="Tryptophan synthase beta subunit-like PLP-dependent enzymes"/>
    <property type="match status" value="1"/>
</dbReference>
<evidence type="ECO:0000256" key="7">
    <source>
        <dbReference type="ARBA" id="ARBA00022697"/>
    </source>
</evidence>
<dbReference type="UniPathway" id="UPA00050">
    <property type="reaction ID" value="UER00065"/>
</dbReference>
<evidence type="ECO:0000256" key="12">
    <source>
        <dbReference type="PIRSR" id="PIRSR604450-51"/>
    </source>
</evidence>
<keyword evidence="15" id="KW-1185">Reference proteome</keyword>
<evidence type="ECO:0000256" key="5">
    <source>
        <dbReference type="ARBA" id="ARBA00018679"/>
    </source>
</evidence>
<comment type="similarity">
    <text evidence="3">Belongs to the threonine synthase family.</text>
</comment>
<dbReference type="GO" id="GO:0006567">
    <property type="term" value="P:L-threonine catabolic process"/>
    <property type="evidence" value="ECO:0007669"/>
    <property type="project" value="TreeGrafter"/>
</dbReference>
<dbReference type="Proteomes" id="UP000249720">
    <property type="component" value="Unassembled WGS sequence"/>
</dbReference>
<evidence type="ECO:0000313" key="15">
    <source>
        <dbReference type="Proteomes" id="UP000249720"/>
    </source>
</evidence>
<dbReference type="Gene3D" id="3.40.50.1100">
    <property type="match status" value="2"/>
</dbReference>
<keyword evidence="7" id="KW-0791">Threonine biosynthesis</keyword>
<dbReference type="PANTHER" id="PTHR48078:SF6">
    <property type="entry name" value="L-THREONINE DEHYDRATASE CATABOLIC TDCB"/>
    <property type="match status" value="1"/>
</dbReference>
<dbReference type="AlphaFoldDB" id="A0A2W7RYB3"/>
<dbReference type="GO" id="GO:0004795">
    <property type="term" value="F:threonine synthase activity"/>
    <property type="evidence" value="ECO:0007669"/>
    <property type="project" value="UniProtKB-UniRule"/>
</dbReference>
<keyword evidence="6" id="KW-0028">Amino-acid biosynthesis</keyword>
<dbReference type="GO" id="GO:0004794">
    <property type="term" value="F:threonine deaminase activity"/>
    <property type="evidence" value="ECO:0007669"/>
    <property type="project" value="TreeGrafter"/>
</dbReference>
<dbReference type="EC" id="4.2.3.1" evidence="4 11"/>
<dbReference type="InterPro" id="IPR001926">
    <property type="entry name" value="TrpB-like_PALP"/>
</dbReference>
<dbReference type="EMBL" id="QKZV01000001">
    <property type="protein sequence ID" value="PZX65778.1"/>
    <property type="molecule type" value="Genomic_DNA"/>
</dbReference>
<dbReference type="CDD" id="cd01563">
    <property type="entry name" value="Thr-synth_1"/>
    <property type="match status" value="1"/>
</dbReference>
<evidence type="ECO:0000256" key="9">
    <source>
        <dbReference type="ARBA" id="ARBA00023239"/>
    </source>
</evidence>
<feature type="modified residue" description="N6-(pyridoxal phosphate)lysine" evidence="12">
    <location>
        <position position="49"/>
    </location>
</feature>
<evidence type="ECO:0000256" key="4">
    <source>
        <dbReference type="ARBA" id="ARBA00013028"/>
    </source>
</evidence>
<evidence type="ECO:0000313" key="14">
    <source>
        <dbReference type="EMBL" id="PZX65778.1"/>
    </source>
</evidence>
<dbReference type="NCBIfam" id="TIGR00260">
    <property type="entry name" value="thrC"/>
    <property type="match status" value="1"/>
</dbReference>
<evidence type="ECO:0000259" key="13">
    <source>
        <dbReference type="Pfam" id="PF00291"/>
    </source>
</evidence>
<dbReference type="GO" id="GO:0009088">
    <property type="term" value="P:threonine biosynthetic process"/>
    <property type="evidence" value="ECO:0007669"/>
    <property type="project" value="UniProtKB-UniRule"/>
</dbReference>
<proteinExistence type="inferred from homology"/>
<name>A0A2W7RYB3_9BACT</name>
<reference evidence="14 15" key="1">
    <citation type="submission" date="2018-06" db="EMBL/GenBank/DDBJ databases">
        <title>Genomic Encyclopedia of Archaeal and Bacterial Type Strains, Phase II (KMG-II): from individual species to whole genera.</title>
        <authorList>
            <person name="Goeker M."/>
        </authorList>
    </citation>
    <scope>NUCLEOTIDE SEQUENCE [LARGE SCALE GENOMIC DNA]</scope>
    <source>
        <strain evidence="14 15">DSM 23241</strain>
    </source>
</reference>
<comment type="caution">
    <text evidence="14">The sequence shown here is derived from an EMBL/GenBank/DDBJ whole genome shotgun (WGS) entry which is preliminary data.</text>
</comment>
<comment type="pathway">
    <text evidence="2">Amino-acid biosynthesis; L-threonine biosynthesis; L-threonine from L-aspartate: step 5/5.</text>
</comment>
<comment type="cofactor">
    <cofactor evidence="1 12">
        <name>pyridoxal 5'-phosphate</name>
        <dbReference type="ChEBI" id="CHEBI:597326"/>
    </cofactor>
</comment>
<dbReference type="InterPro" id="IPR004450">
    <property type="entry name" value="Thr_synthase-like"/>
</dbReference>
<evidence type="ECO:0000256" key="1">
    <source>
        <dbReference type="ARBA" id="ARBA00001933"/>
    </source>
</evidence>
<evidence type="ECO:0000256" key="11">
    <source>
        <dbReference type="NCBIfam" id="TIGR00260"/>
    </source>
</evidence>
<sequence>MLPVFDEQNIVSLNEGFTPIHTLNKISNRYKVNTVYLKDEGVNPTGSFKARGLSVAISKAKELGIEQCVIPTAGNAGGALSAYCAKAKIKATIVMPENSASVIKEEVQLYGAKLLQIPGFIQQCGKLAEEIAQKTGAFNLSTMKEPYRLEGKKTLGYEIAEQLNWQLPDVIIFPTGGGTGLIGIWKAFHELEQLNWITFNKKPRMVIVQTKNCNPMIQIIKNGQKQNNFQPQHSIANGLVVPTPFAEKSMLRVIIESNGTGIDVNEEEIQKSMQEIAKTEGLLLSPEGAAAFAGFKKLTEKNWIEAHENVCIVNTGSWYKYH</sequence>
<dbReference type="PROSITE" id="PS00165">
    <property type="entry name" value="DEHYDRATASE_SER_THR"/>
    <property type="match status" value="1"/>
</dbReference>
<dbReference type="GO" id="GO:0009097">
    <property type="term" value="P:isoleucine biosynthetic process"/>
    <property type="evidence" value="ECO:0007669"/>
    <property type="project" value="TreeGrafter"/>
</dbReference>
<keyword evidence="9" id="KW-0456">Lyase</keyword>
<evidence type="ECO:0000256" key="6">
    <source>
        <dbReference type="ARBA" id="ARBA00022605"/>
    </source>
</evidence>
<accession>A0A2W7RYB3</accession>
<evidence type="ECO:0000256" key="3">
    <source>
        <dbReference type="ARBA" id="ARBA00005517"/>
    </source>
</evidence>
<dbReference type="Pfam" id="PF00291">
    <property type="entry name" value="PALP"/>
    <property type="match status" value="1"/>
</dbReference>
<dbReference type="GO" id="GO:0006565">
    <property type="term" value="P:L-serine catabolic process"/>
    <property type="evidence" value="ECO:0007669"/>
    <property type="project" value="TreeGrafter"/>
</dbReference>
<evidence type="ECO:0000256" key="8">
    <source>
        <dbReference type="ARBA" id="ARBA00022898"/>
    </source>
</evidence>
<organism evidence="14 15">
    <name type="scientific">Hydrotalea sandarakina</name>
    <dbReference type="NCBI Taxonomy" id="1004304"/>
    <lineage>
        <taxon>Bacteria</taxon>
        <taxon>Pseudomonadati</taxon>
        <taxon>Bacteroidota</taxon>
        <taxon>Chitinophagia</taxon>
        <taxon>Chitinophagales</taxon>
        <taxon>Chitinophagaceae</taxon>
        <taxon>Hydrotalea</taxon>
    </lineage>
</organism>
<gene>
    <name evidence="14" type="ORF">LX80_00271</name>
</gene>
<dbReference type="InterPro" id="IPR000634">
    <property type="entry name" value="Ser/Thr_deHydtase_PyrdxlP-BS"/>
</dbReference>
<dbReference type="GO" id="GO:0003941">
    <property type="term" value="F:L-serine ammonia-lyase activity"/>
    <property type="evidence" value="ECO:0007669"/>
    <property type="project" value="TreeGrafter"/>
</dbReference>
<dbReference type="PANTHER" id="PTHR48078">
    <property type="entry name" value="THREONINE DEHYDRATASE, MITOCHONDRIAL-RELATED"/>
    <property type="match status" value="1"/>
</dbReference>
<protein>
    <recommendedName>
        <fullName evidence="5 11">Threonine synthase</fullName>
        <ecNumber evidence="4 11">4.2.3.1</ecNumber>
    </recommendedName>
</protein>
<evidence type="ECO:0000256" key="2">
    <source>
        <dbReference type="ARBA" id="ARBA00004979"/>
    </source>
</evidence>
<feature type="domain" description="Tryptophan synthase beta chain-like PALP" evidence="13">
    <location>
        <begin position="11"/>
        <end position="316"/>
    </location>
</feature>
<dbReference type="NCBIfam" id="NF006050">
    <property type="entry name" value="PRK08197.1"/>
    <property type="match status" value="1"/>
</dbReference>
<evidence type="ECO:0000256" key="10">
    <source>
        <dbReference type="ARBA" id="ARBA00049144"/>
    </source>
</evidence>
<keyword evidence="8 12" id="KW-0663">Pyridoxal phosphate</keyword>
<dbReference type="InterPro" id="IPR036052">
    <property type="entry name" value="TrpB-like_PALP_sf"/>
</dbReference>